<dbReference type="InterPro" id="IPR011333">
    <property type="entry name" value="SKP1/BTB/POZ_sf"/>
</dbReference>
<dbReference type="GeneID" id="36578627"/>
<dbReference type="InParanoid" id="A0A2J6SSB0"/>
<gene>
    <name evidence="2" type="ORF">K444DRAFT_143107</name>
</gene>
<dbReference type="Gene3D" id="3.30.710.10">
    <property type="entry name" value="Potassium Channel Kv1.1, Chain A"/>
    <property type="match status" value="1"/>
</dbReference>
<keyword evidence="3" id="KW-1185">Reference proteome</keyword>
<organism evidence="2 3">
    <name type="scientific">Hyaloscypha bicolor E</name>
    <dbReference type="NCBI Taxonomy" id="1095630"/>
    <lineage>
        <taxon>Eukaryota</taxon>
        <taxon>Fungi</taxon>
        <taxon>Dikarya</taxon>
        <taxon>Ascomycota</taxon>
        <taxon>Pezizomycotina</taxon>
        <taxon>Leotiomycetes</taxon>
        <taxon>Helotiales</taxon>
        <taxon>Hyaloscyphaceae</taxon>
        <taxon>Hyaloscypha</taxon>
        <taxon>Hyaloscypha bicolor</taxon>
    </lineage>
</organism>
<dbReference type="RefSeq" id="XP_024730570.1">
    <property type="nucleotide sequence ID" value="XM_024870545.1"/>
</dbReference>
<dbReference type="PANTHER" id="PTHR47843">
    <property type="entry name" value="BTB DOMAIN-CONTAINING PROTEIN-RELATED"/>
    <property type="match status" value="1"/>
</dbReference>
<dbReference type="PROSITE" id="PS50097">
    <property type="entry name" value="BTB"/>
    <property type="match status" value="1"/>
</dbReference>
<feature type="domain" description="BTB" evidence="1">
    <location>
        <begin position="73"/>
        <end position="142"/>
    </location>
</feature>
<dbReference type="AlphaFoldDB" id="A0A2J6SSB0"/>
<evidence type="ECO:0000259" key="1">
    <source>
        <dbReference type="PROSITE" id="PS50097"/>
    </source>
</evidence>
<dbReference type="Proteomes" id="UP000235371">
    <property type="component" value="Unassembled WGS sequence"/>
</dbReference>
<accession>A0A2J6SSB0</accession>
<evidence type="ECO:0000313" key="2">
    <source>
        <dbReference type="EMBL" id="PMD53666.1"/>
    </source>
</evidence>
<sequence>MDNPLYQFEFPNDPKGGFHWDQIRSMQCNSGFSLSRRPAPARLPVYARRSKCCLVYMHLYRTSTKLLRMLLSRPFKFLIGPDEIEIAVHEEAIANQSAALNILMRGKMSESMNGLASWKDVDEKTFVRFAQFAYTGDYSVPQMVVINQAVNNQREEVPVDIQPGAQDIEFDWGSSSTKKTVKKKGFKHDLTPQETTYTPFKSLTYPLLQPRSKFADSCHPVMIKGSRYHIFESLLSHTSLYVLADKWGVESLKVLTLYKLHENLNMLKLDVEEVPDIVELARYGYSETPHLETGIDDLRKLICRYIAANVDAMSKSKAFTDLIEEGGAFVPDLFKHMLPRIR</sequence>
<name>A0A2J6SSB0_9HELO</name>
<dbReference type="InterPro" id="IPR000210">
    <property type="entry name" value="BTB/POZ_dom"/>
</dbReference>
<dbReference type="STRING" id="1095630.A0A2J6SSB0"/>
<dbReference type="OrthoDB" id="9997739at2759"/>
<evidence type="ECO:0000313" key="3">
    <source>
        <dbReference type="Proteomes" id="UP000235371"/>
    </source>
</evidence>
<protein>
    <recommendedName>
        <fullName evidence="1">BTB domain-containing protein</fullName>
    </recommendedName>
</protein>
<proteinExistence type="predicted"/>
<dbReference type="EMBL" id="KZ613871">
    <property type="protein sequence ID" value="PMD53666.1"/>
    <property type="molecule type" value="Genomic_DNA"/>
</dbReference>
<reference evidence="2 3" key="1">
    <citation type="submission" date="2016-04" db="EMBL/GenBank/DDBJ databases">
        <title>A degradative enzymes factory behind the ericoid mycorrhizal symbiosis.</title>
        <authorList>
            <consortium name="DOE Joint Genome Institute"/>
            <person name="Martino E."/>
            <person name="Morin E."/>
            <person name="Grelet G."/>
            <person name="Kuo A."/>
            <person name="Kohler A."/>
            <person name="Daghino S."/>
            <person name="Barry K."/>
            <person name="Choi C."/>
            <person name="Cichocki N."/>
            <person name="Clum A."/>
            <person name="Copeland A."/>
            <person name="Hainaut M."/>
            <person name="Haridas S."/>
            <person name="Labutti K."/>
            <person name="Lindquist E."/>
            <person name="Lipzen A."/>
            <person name="Khouja H.-R."/>
            <person name="Murat C."/>
            <person name="Ohm R."/>
            <person name="Olson A."/>
            <person name="Spatafora J."/>
            <person name="Veneault-Fourrey C."/>
            <person name="Henrissat B."/>
            <person name="Grigoriev I."/>
            <person name="Martin F."/>
            <person name="Perotto S."/>
        </authorList>
    </citation>
    <scope>NUCLEOTIDE SEQUENCE [LARGE SCALE GENOMIC DNA]</scope>
    <source>
        <strain evidence="2 3">E</strain>
    </source>
</reference>